<evidence type="ECO:0008006" key="3">
    <source>
        <dbReference type="Google" id="ProtNLM"/>
    </source>
</evidence>
<dbReference type="InterPro" id="IPR008450">
    <property type="entry name" value="Chorion_S16"/>
</dbReference>
<dbReference type="KEGG" id="dmo:Dmoj_GI12926"/>
<dbReference type="AlphaFoldDB" id="B4KZE8"/>
<sequence>MRNCQLVWKTVASSHHRTNKMSASSMRLLCLMACCISVCLAYRPNLAYRSNDYSHGSYADYVKPSDTAEAQAAALTNAAGAAAASAKLDGTDWYALNRYGWEQGKPLLAKPYGPLDKLYAAALPPRSFVAEIDPVFKKSSYGGLYGDKTVILNTGSKLAVSAA</sequence>
<protein>
    <recommendedName>
        <fullName evidence="3">Chorion protein S16</fullName>
    </recommendedName>
</protein>
<name>B4KZE8_DROMO</name>
<dbReference type="InParanoid" id="B4KZE8"/>
<gene>
    <name evidence="1" type="primary">Dmoj\GI12926</name>
    <name evidence="1" type="ORF">Dmoj_GI12926</name>
</gene>
<dbReference type="GO" id="GO:0046843">
    <property type="term" value="P:dorsal appendage formation"/>
    <property type="evidence" value="ECO:0007669"/>
    <property type="project" value="EnsemblMetazoa"/>
</dbReference>
<evidence type="ECO:0000313" key="1">
    <source>
        <dbReference type="EMBL" id="EDW17875.2"/>
    </source>
</evidence>
<organism evidence="1 2">
    <name type="scientific">Drosophila mojavensis</name>
    <name type="common">Fruit fly</name>
    <dbReference type="NCBI Taxonomy" id="7230"/>
    <lineage>
        <taxon>Eukaryota</taxon>
        <taxon>Metazoa</taxon>
        <taxon>Ecdysozoa</taxon>
        <taxon>Arthropoda</taxon>
        <taxon>Hexapoda</taxon>
        <taxon>Insecta</taxon>
        <taxon>Pterygota</taxon>
        <taxon>Neoptera</taxon>
        <taxon>Endopterygota</taxon>
        <taxon>Diptera</taxon>
        <taxon>Brachycera</taxon>
        <taxon>Muscomorpha</taxon>
        <taxon>Ephydroidea</taxon>
        <taxon>Drosophilidae</taxon>
        <taxon>Drosophila</taxon>
    </lineage>
</organism>
<dbReference type="OrthoDB" id="8027300at2759"/>
<accession>B4KZE8</accession>
<evidence type="ECO:0000313" key="2">
    <source>
        <dbReference type="Proteomes" id="UP000009192"/>
    </source>
</evidence>
<dbReference type="GO" id="GO:0007304">
    <property type="term" value="P:chorion-containing eggshell formation"/>
    <property type="evidence" value="ECO:0007669"/>
    <property type="project" value="EnsemblMetazoa"/>
</dbReference>
<dbReference type="Proteomes" id="UP000009192">
    <property type="component" value="Unassembled WGS sequence"/>
</dbReference>
<keyword evidence="2" id="KW-1185">Reference proteome</keyword>
<dbReference type="GO" id="GO:0042600">
    <property type="term" value="C:egg chorion"/>
    <property type="evidence" value="ECO:0007669"/>
    <property type="project" value="InterPro"/>
</dbReference>
<dbReference type="FunCoup" id="B4KZE8">
    <property type="interactions" value="4"/>
</dbReference>
<dbReference type="HOGENOM" id="CLU_153425_0_0_1"/>
<dbReference type="eggNOG" id="ENOG502T818">
    <property type="taxonomic scope" value="Eukaryota"/>
</dbReference>
<dbReference type="EMBL" id="CH933809">
    <property type="protein sequence ID" value="EDW17875.2"/>
    <property type="molecule type" value="Genomic_DNA"/>
</dbReference>
<dbReference type="Pfam" id="PF05836">
    <property type="entry name" value="Chorion_S16"/>
    <property type="match status" value="1"/>
</dbReference>
<proteinExistence type="predicted"/>
<reference evidence="1 2" key="1">
    <citation type="journal article" date="2007" name="Nature">
        <title>Evolution of genes and genomes on the Drosophila phylogeny.</title>
        <authorList>
            <consortium name="Drosophila 12 Genomes Consortium"/>
            <person name="Clark A.G."/>
            <person name="Eisen M.B."/>
            <person name="Smith D.R."/>
            <person name="Bergman C.M."/>
            <person name="Oliver B."/>
            <person name="Markow T.A."/>
            <person name="Kaufman T.C."/>
            <person name="Kellis M."/>
            <person name="Gelbart W."/>
            <person name="Iyer V.N."/>
            <person name="Pollard D.A."/>
            <person name="Sackton T.B."/>
            <person name="Larracuente A.M."/>
            <person name="Singh N.D."/>
            <person name="Abad J.P."/>
            <person name="Abt D.N."/>
            <person name="Adryan B."/>
            <person name="Aguade M."/>
            <person name="Akashi H."/>
            <person name="Anderson W.W."/>
            <person name="Aquadro C.F."/>
            <person name="Ardell D.H."/>
            <person name="Arguello R."/>
            <person name="Artieri C.G."/>
            <person name="Barbash D.A."/>
            <person name="Barker D."/>
            <person name="Barsanti P."/>
            <person name="Batterham P."/>
            <person name="Batzoglou S."/>
            <person name="Begun D."/>
            <person name="Bhutkar A."/>
            <person name="Blanco E."/>
            <person name="Bosak S.A."/>
            <person name="Bradley R.K."/>
            <person name="Brand A.D."/>
            <person name="Brent M.R."/>
            <person name="Brooks A.N."/>
            <person name="Brown R.H."/>
            <person name="Butlin R.K."/>
            <person name="Caggese C."/>
            <person name="Calvi B.R."/>
            <person name="Bernardo de Carvalho A."/>
            <person name="Caspi A."/>
            <person name="Castrezana S."/>
            <person name="Celniker S.E."/>
            <person name="Chang J.L."/>
            <person name="Chapple C."/>
            <person name="Chatterji S."/>
            <person name="Chinwalla A."/>
            <person name="Civetta A."/>
            <person name="Clifton S.W."/>
            <person name="Comeron J.M."/>
            <person name="Costello J.C."/>
            <person name="Coyne J.A."/>
            <person name="Daub J."/>
            <person name="David R.G."/>
            <person name="Delcher A.L."/>
            <person name="Delehaunty K."/>
            <person name="Do C.B."/>
            <person name="Ebling H."/>
            <person name="Edwards K."/>
            <person name="Eickbush T."/>
            <person name="Evans J.D."/>
            <person name="Filipski A."/>
            <person name="Findeiss S."/>
            <person name="Freyhult E."/>
            <person name="Fulton L."/>
            <person name="Fulton R."/>
            <person name="Garcia A.C."/>
            <person name="Gardiner A."/>
            <person name="Garfield D.A."/>
            <person name="Garvin B.E."/>
            <person name="Gibson G."/>
            <person name="Gilbert D."/>
            <person name="Gnerre S."/>
            <person name="Godfrey J."/>
            <person name="Good R."/>
            <person name="Gotea V."/>
            <person name="Gravely B."/>
            <person name="Greenberg A.J."/>
            <person name="Griffiths-Jones S."/>
            <person name="Gross S."/>
            <person name="Guigo R."/>
            <person name="Gustafson E.A."/>
            <person name="Haerty W."/>
            <person name="Hahn M.W."/>
            <person name="Halligan D.L."/>
            <person name="Halpern A.L."/>
            <person name="Halter G.M."/>
            <person name="Han M.V."/>
            <person name="Heger A."/>
            <person name="Hillier L."/>
            <person name="Hinrichs A.S."/>
            <person name="Holmes I."/>
            <person name="Hoskins R.A."/>
            <person name="Hubisz M.J."/>
            <person name="Hultmark D."/>
            <person name="Huntley M.A."/>
            <person name="Jaffe D.B."/>
            <person name="Jagadeeshan S."/>
            <person name="Jeck W.R."/>
            <person name="Johnson J."/>
            <person name="Jones C.D."/>
            <person name="Jordan W.C."/>
            <person name="Karpen G.H."/>
            <person name="Kataoka E."/>
            <person name="Keightley P.D."/>
            <person name="Kheradpour P."/>
            <person name="Kirkness E.F."/>
            <person name="Koerich L.B."/>
            <person name="Kristiansen K."/>
            <person name="Kudrna D."/>
            <person name="Kulathinal R.J."/>
            <person name="Kumar S."/>
            <person name="Kwok R."/>
            <person name="Lander E."/>
            <person name="Langley C.H."/>
            <person name="Lapoint R."/>
            <person name="Lazzaro B.P."/>
            <person name="Lee S.J."/>
            <person name="Levesque L."/>
            <person name="Li R."/>
            <person name="Lin C.F."/>
            <person name="Lin M.F."/>
            <person name="Lindblad-Toh K."/>
            <person name="Llopart A."/>
            <person name="Long M."/>
            <person name="Low L."/>
            <person name="Lozovsky E."/>
            <person name="Lu J."/>
            <person name="Luo M."/>
            <person name="Machado C.A."/>
            <person name="Makalowski W."/>
            <person name="Marzo M."/>
            <person name="Matsuda M."/>
            <person name="Matzkin L."/>
            <person name="McAllister B."/>
            <person name="McBride C.S."/>
            <person name="McKernan B."/>
            <person name="McKernan K."/>
            <person name="Mendez-Lago M."/>
            <person name="Minx P."/>
            <person name="Mollenhauer M.U."/>
            <person name="Montooth K."/>
            <person name="Mount S.M."/>
            <person name="Mu X."/>
            <person name="Myers E."/>
            <person name="Negre B."/>
            <person name="Newfeld S."/>
            <person name="Nielsen R."/>
            <person name="Noor M.A."/>
            <person name="O'Grady P."/>
            <person name="Pachter L."/>
            <person name="Papaceit M."/>
            <person name="Parisi M.J."/>
            <person name="Parisi M."/>
            <person name="Parts L."/>
            <person name="Pedersen J.S."/>
            <person name="Pesole G."/>
            <person name="Phillippy A.M."/>
            <person name="Ponting C.P."/>
            <person name="Pop M."/>
            <person name="Porcelli D."/>
            <person name="Powell J.R."/>
            <person name="Prohaska S."/>
            <person name="Pruitt K."/>
            <person name="Puig M."/>
            <person name="Quesneville H."/>
            <person name="Ram K.R."/>
            <person name="Rand D."/>
            <person name="Rasmussen M.D."/>
            <person name="Reed L.K."/>
            <person name="Reenan R."/>
            <person name="Reily A."/>
            <person name="Remington K.A."/>
            <person name="Rieger T.T."/>
            <person name="Ritchie M.G."/>
            <person name="Robin C."/>
            <person name="Rogers Y.H."/>
            <person name="Rohde C."/>
            <person name="Rozas J."/>
            <person name="Rubenfield M.J."/>
            <person name="Ruiz A."/>
            <person name="Russo S."/>
            <person name="Salzberg S.L."/>
            <person name="Sanchez-Gracia A."/>
            <person name="Saranga D.J."/>
            <person name="Sato H."/>
            <person name="Schaeffer S.W."/>
            <person name="Schatz M.C."/>
            <person name="Schlenke T."/>
            <person name="Schwartz R."/>
            <person name="Segarra C."/>
            <person name="Singh R.S."/>
            <person name="Sirot L."/>
            <person name="Sirota M."/>
            <person name="Sisneros N.B."/>
            <person name="Smith C.D."/>
            <person name="Smith T.F."/>
            <person name="Spieth J."/>
            <person name="Stage D.E."/>
            <person name="Stark A."/>
            <person name="Stephan W."/>
            <person name="Strausberg R.L."/>
            <person name="Strempel S."/>
            <person name="Sturgill D."/>
            <person name="Sutton G."/>
            <person name="Sutton G.G."/>
            <person name="Tao W."/>
            <person name="Teichmann S."/>
            <person name="Tobari Y.N."/>
            <person name="Tomimura Y."/>
            <person name="Tsolas J.M."/>
            <person name="Valente V.L."/>
            <person name="Venter E."/>
            <person name="Venter J.C."/>
            <person name="Vicario S."/>
            <person name="Vieira F.G."/>
            <person name="Vilella A.J."/>
            <person name="Villasante A."/>
            <person name="Walenz B."/>
            <person name="Wang J."/>
            <person name="Wasserman M."/>
            <person name="Watts T."/>
            <person name="Wilson D."/>
            <person name="Wilson R.K."/>
            <person name="Wing R.A."/>
            <person name="Wolfner M.F."/>
            <person name="Wong A."/>
            <person name="Wong G.K."/>
            <person name="Wu C.I."/>
            <person name="Wu G."/>
            <person name="Yamamoto D."/>
            <person name="Yang H.P."/>
            <person name="Yang S.P."/>
            <person name="Yorke J.A."/>
            <person name="Yoshida K."/>
            <person name="Zdobnov E."/>
            <person name="Zhang P."/>
            <person name="Zhang Y."/>
            <person name="Zimin A.V."/>
            <person name="Baldwin J."/>
            <person name="Abdouelleil A."/>
            <person name="Abdulkadir J."/>
            <person name="Abebe A."/>
            <person name="Abera B."/>
            <person name="Abreu J."/>
            <person name="Acer S.C."/>
            <person name="Aftuck L."/>
            <person name="Alexander A."/>
            <person name="An P."/>
            <person name="Anderson E."/>
            <person name="Anderson S."/>
            <person name="Arachi H."/>
            <person name="Azer M."/>
            <person name="Bachantsang P."/>
            <person name="Barry A."/>
            <person name="Bayul T."/>
            <person name="Berlin A."/>
            <person name="Bessette D."/>
            <person name="Bloom T."/>
            <person name="Blye J."/>
            <person name="Boguslavskiy L."/>
            <person name="Bonnet C."/>
            <person name="Boukhgalter B."/>
            <person name="Bourzgui I."/>
            <person name="Brown A."/>
            <person name="Cahill P."/>
            <person name="Channer S."/>
            <person name="Cheshatsang Y."/>
            <person name="Chuda L."/>
            <person name="Citroen M."/>
            <person name="Collymore A."/>
            <person name="Cooke P."/>
            <person name="Costello M."/>
            <person name="D'Aco K."/>
            <person name="Daza R."/>
            <person name="De Haan G."/>
            <person name="DeGray S."/>
            <person name="DeMaso C."/>
            <person name="Dhargay N."/>
            <person name="Dooley K."/>
            <person name="Dooley E."/>
            <person name="Doricent M."/>
            <person name="Dorje P."/>
            <person name="Dorjee K."/>
            <person name="Dupes A."/>
            <person name="Elong R."/>
            <person name="Falk J."/>
            <person name="Farina A."/>
            <person name="Faro S."/>
            <person name="Ferguson D."/>
            <person name="Fisher S."/>
            <person name="Foley C.D."/>
            <person name="Franke A."/>
            <person name="Friedrich D."/>
            <person name="Gadbois L."/>
            <person name="Gearin G."/>
            <person name="Gearin C.R."/>
            <person name="Giannoukos G."/>
            <person name="Goode T."/>
            <person name="Graham J."/>
            <person name="Grandbois E."/>
            <person name="Grewal S."/>
            <person name="Gyaltsen K."/>
            <person name="Hafez N."/>
            <person name="Hagos B."/>
            <person name="Hall J."/>
            <person name="Henson C."/>
            <person name="Hollinger A."/>
            <person name="Honan T."/>
            <person name="Huard M.D."/>
            <person name="Hughes L."/>
            <person name="Hurhula B."/>
            <person name="Husby M.E."/>
            <person name="Kamat A."/>
            <person name="Kanga B."/>
            <person name="Kashin S."/>
            <person name="Khazanovich D."/>
            <person name="Kisner P."/>
            <person name="Lance K."/>
            <person name="Lara M."/>
            <person name="Lee W."/>
            <person name="Lennon N."/>
            <person name="Letendre F."/>
            <person name="LeVine R."/>
            <person name="Lipovsky A."/>
            <person name="Liu X."/>
            <person name="Liu J."/>
            <person name="Liu S."/>
            <person name="Lokyitsang T."/>
            <person name="Lokyitsang Y."/>
            <person name="Lubonja R."/>
            <person name="Lui A."/>
            <person name="MacDonald P."/>
            <person name="Magnisalis V."/>
            <person name="Maru K."/>
            <person name="Matthews C."/>
            <person name="McCusker W."/>
            <person name="McDonough S."/>
            <person name="Mehta T."/>
            <person name="Meldrim J."/>
            <person name="Meneus L."/>
            <person name="Mihai O."/>
            <person name="Mihalev A."/>
            <person name="Mihova T."/>
            <person name="Mittelman R."/>
            <person name="Mlenga V."/>
            <person name="Montmayeur A."/>
            <person name="Mulrain L."/>
            <person name="Navidi A."/>
            <person name="Naylor J."/>
            <person name="Negash T."/>
            <person name="Nguyen T."/>
            <person name="Nguyen N."/>
            <person name="Nicol R."/>
            <person name="Norbu C."/>
            <person name="Norbu N."/>
            <person name="Novod N."/>
            <person name="O'Neill B."/>
            <person name="Osman S."/>
            <person name="Markiewicz E."/>
            <person name="Oyono O.L."/>
            <person name="Patti C."/>
            <person name="Phunkhang P."/>
            <person name="Pierre F."/>
            <person name="Priest M."/>
            <person name="Raghuraman S."/>
            <person name="Rege F."/>
            <person name="Reyes R."/>
            <person name="Rise C."/>
            <person name="Rogov P."/>
            <person name="Ross K."/>
            <person name="Ryan E."/>
            <person name="Settipalli S."/>
            <person name="Shea T."/>
            <person name="Sherpa N."/>
            <person name="Shi L."/>
            <person name="Shih D."/>
            <person name="Sparrow T."/>
            <person name="Spaulding J."/>
            <person name="Stalker J."/>
            <person name="Stange-Thomann N."/>
            <person name="Stavropoulos S."/>
            <person name="Stone C."/>
            <person name="Strader C."/>
            <person name="Tesfaye S."/>
            <person name="Thomson T."/>
            <person name="Thoulutsang Y."/>
            <person name="Thoulutsang D."/>
            <person name="Topham K."/>
            <person name="Topping I."/>
            <person name="Tsamla T."/>
            <person name="Vassiliev H."/>
            <person name="Vo A."/>
            <person name="Wangchuk T."/>
            <person name="Wangdi T."/>
            <person name="Weiand M."/>
            <person name="Wilkinson J."/>
            <person name="Wilson A."/>
            <person name="Yadav S."/>
            <person name="Young G."/>
            <person name="Yu Q."/>
            <person name="Zembek L."/>
            <person name="Zhong D."/>
            <person name="Zimmer A."/>
            <person name="Zwirko Z."/>
            <person name="Jaffe D.B."/>
            <person name="Alvarez P."/>
            <person name="Brockman W."/>
            <person name="Butler J."/>
            <person name="Chin C."/>
            <person name="Gnerre S."/>
            <person name="Grabherr M."/>
            <person name="Kleber M."/>
            <person name="Mauceli E."/>
            <person name="MacCallum I."/>
        </authorList>
    </citation>
    <scope>NUCLEOTIDE SEQUENCE [LARGE SCALE GENOMIC DNA]</scope>
    <source>
        <strain evidence="2">Tucson 15081-1352.22</strain>
    </source>
</reference>